<sequence>MAPRLLAAGLVLAASACGPLTAPGFTADAAPARGPSVAGGAPVLYRLSITPAEKAALRTALDTCPAEAGRR</sequence>
<accession>A0A918L2M9</accession>
<keyword evidence="3" id="KW-1185">Reference proteome</keyword>
<organism evidence="2 3">
    <name type="scientific">Streptomyces humidus</name>
    <dbReference type="NCBI Taxonomy" id="52259"/>
    <lineage>
        <taxon>Bacteria</taxon>
        <taxon>Bacillati</taxon>
        <taxon>Actinomycetota</taxon>
        <taxon>Actinomycetes</taxon>
        <taxon>Kitasatosporales</taxon>
        <taxon>Streptomycetaceae</taxon>
        <taxon>Streptomyces</taxon>
    </lineage>
</organism>
<feature type="signal peptide" evidence="1">
    <location>
        <begin position="1"/>
        <end position="22"/>
    </location>
</feature>
<evidence type="ECO:0000313" key="3">
    <source>
        <dbReference type="Proteomes" id="UP000606194"/>
    </source>
</evidence>
<dbReference type="RefSeq" id="WP_190148985.1">
    <property type="nucleotide sequence ID" value="NZ_BMTL01000007.1"/>
</dbReference>
<reference evidence="2" key="1">
    <citation type="journal article" date="2014" name="Int. J. Syst. Evol. Microbiol.">
        <title>Complete genome sequence of Corynebacterium casei LMG S-19264T (=DSM 44701T), isolated from a smear-ripened cheese.</title>
        <authorList>
            <consortium name="US DOE Joint Genome Institute (JGI-PGF)"/>
            <person name="Walter F."/>
            <person name="Albersmeier A."/>
            <person name="Kalinowski J."/>
            <person name="Ruckert C."/>
        </authorList>
    </citation>
    <scope>NUCLEOTIDE SEQUENCE</scope>
    <source>
        <strain evidence="2">JCM 4386</strain>
    </source>
</reference>
<protein>
    <submittedName>
        <fullName evidence="2">Uncharacterized protein</fullName>
    </submittedName>
</protein>
<feature type="chain" id="PRO_5039481145" evidence="1">
    <location>
        <begin position="23"/>
        <end position="71"/>
    </location>
</feature>
<gene>
    <name evidence="2" type="ORF">GCM10010269_21140</name>
</gene>
<dbReference type="PROSITE" id="PS51257">
    <property type="entry name" value="PROKAR_LIPOPROTEIN"/>
    <property type="match status" value="1"/>
</dbReference>
<reference evidence="2" key="2">
    <citation type="submission" date="2020-09" db="EMBL/GenBank/DDBJ databases">
        <authorList>
            <person name="Sun Q."/>
            <person name="Ohkuma M."/>
        </authorList>
    </citation>
    <scope>NUCLEOTIDE SEQUENCE</scope>
    <source>
        <strain evidence="2">JCM 4386</strain>
    </source>
</reference>
<dbReference type="EMBL" id="BMTL01000007">
    <property type="protein sequence ID" value="GGR81705.1"/>
    <property type="molecule type" value="Genomic_DNA"/>
</dbReference>
<keyword evidence="1" id="KW-0732">Signal</keyword>
<evidence type="ECO:0000256" key="1">
    <source>
        <dbReference type="SAM" id="SignalP"/>
    </source>
</evidence>
<name>A0A918L2M9_9ACTN</name>
<proteinExistence type="predicted"/>
<evidence type="ECO:0000313" key="2">
    <source>
        <dbReference type="EMBL" id="GGR81705.1"/>
    </source>
</evidence>
<dbReference type="AlphaFoldDB" id="A0A918L2M9"/>
<comment type="caution">
    <text evidence="2">The sequence shown here is derived from an EMBL/GenBank/DDBJ whole genome shotgun (WGS) entry which is preliminary data.</text>
</comment>
<dbReference type="Proteomes" id="UP000606194">
    <property type="component" value="Unassembled WGS sequence"/>
</dbReference>